<dbReference type="PANTHER" id="PTHR10283">
    <property type="entry name" value="SOLUTE CARRIER FAMILY 13 MEMBER"/>
    <property type="match status" value="1"/>
</dbReference>
<reference evidence="9" key="1">
    <citation type="submission" date="2025-08" db="UniProtKB">
        <authorList>
            <consortium name="RefSeq"/>
        </authorList>
    </citation>
    <scope>IDENTIFICATION</scope>
    <source>
        <tissue evidence="9">Testes</tissue>
    </source>
</reference>
<comment type="similarity">
    <text evidence="2">Belongs to the SLC13A/DASS transporter (TC 2.A.47) family. NADC subfamily.</text>
</comment>
<dbReference type="RefSeq" id="XP_006820434.1">
    <property type="nucleotide sequence ID" value="XM_006820371.1"/>
</dbReference>
<dbReference type="Pfam" id="PF00939">
    <property type="entry name" value="Na_sulph_symp"/>
    <property type="match status" value="1"/>
</dbReference>
<evidence type="ECO:0000256" key="7">
    <source>
        <dbReference type="SAM" id="Phobius"/>
    </source>
</evidence>
<feature type="transmembrane region" description="Helical" evidence="7">
    <location>
        <begin position="43"/>
        <end position="61"/>
    </location>
</feature>
<dbReference type="PANTHER" id="PTHR10283:SF136">
    <property type="entry name" value="CITRATE TRANSPORTER-LIKE DOMAIN-CONTAINING PROTEIN"/>
    <property type="match status" value="1"/>
</dbReference>
<feature type="transmembrane region" description="Helical" evidence="7">
    <location>
        <begin position="12"/>
        <end position="31"/>
    </location>
</feature>
<dbReference type="Proteomes" id="UP000694865">
    <property type="component" value="Unplaced"/>
</dbReference>
<evidence type="ECO:0000313" key="9">
    <source>
        <dbReference type="RefSeq" id="XP_006820434.1"/>
    </source>
</evidence>
<comment type="subcellular location">
    <subcellularLocation>
        <location evidence="1">Membrane</location>
        <topology evidence="1">Multi-pass membrane protein</topology>
    </subcellularLocation>
</comment>
<dbReference type="GeneID" id="102804893"/>
<keyword evidence="5 7" id="KW-0472">Membrane</keyword>
<feature type="transmembrane region" description="Helical" evidence="7">
    <location>
        <begin position="236"/>
        <end position="255"/>
    </location>
</feature>
<name>A0ABM0MK93_SACKO</name>
<evidence type="ECO:0000256" key="6">
    <source>
        <dbReference type="SAM" id="MobiDB-lite"/>
    </source>
</evidence>
<feature type="transmembrane region" description="Helical" evidence="7">
    <location>
        <begin position="300"/>
        <end position="321"/>
    </location>
</feature>
<evidence type="ECO:0000256" key="2">
    <source>
        <dbReference type="ARBA" id="ARBA00006772"/>
    </source>
</evidence>
<keyword evidence="4 7" id="KW-1133">Transmembrane helix</keyword>
<protein>
    <submittedName>
        <fullName evidence="9">Solute carrier family 13 member 3-like</fullName>
    </submittedName>
</protein>
<organism evidence="8 9">
    <name type="scientific">Saccoglossus kowalevskii</name>
    <name type="common">Acorn worm</name>
    <dbReference type="NCBI Taxonomy" id="10224"/>
    <lineage>
        <taxon>Eukaryota</taxon>
        <taxon>Metazoa</taxon>
        <taxon>Hemichordata</taxon>
        <taxon>Enteropneusta</taxon>
        <taxon>Harrimaniidae</taxon>
        <taxon>Saccoglossus</taxon>
    </lineage>
</organism>
<evidence type="ECO:0000256" key="4">
    <source>
        <dbReference type="ARBA" id="ARBA00022989"/>
    </source>
</evidence>
<keyword evidence="8" id="KW-1185">Reference proteome</keyword>
<evidence type="ECO:0000256" key="3">
    <source>
        <dbReference type="ARBA" id="ARBA00022692"/>
    </source>
</evidence>
<evidence type="ECO:0000313" key="8">
    <source>
        <dbReference type="Proteomes" id="UP000694865"/>
    </source>
</evidence>
<proteinExistence type="inferred from homology"/>
<dbReference type="InterPro" id="IPR001898">
    <property type="entry name" value="SLC13A/DASS"/>
</dbReference>
<keyword evidence="3 7" id="KW-0812">Transmembrane</keyword>
<feature type="transmembrane region" description="Helical" evidence="7">
    <location>
        <begin position="81"/>
        <end position="104"/>
    </location>
</feature>
<feature type="transmembrane region" description="Helical" evidence="7">
    <location>
        <begin position="195"/>
        <end position="215"/>
    </location>
</feature>
<sequence>MAFYWMFQPIPISITGLIPLVMLPIMGIVPMEDVCLNYITESIILLISAIIVSSAVEQYNLHRRLALRTLLFAGSDPKRLLLSLMITAAFLSMWIMNMAVYAMLFPIVQVLVEELEKQSRQDHSNPTGMVNSAYEQEHHKNGKATRDENAIEMSAVIEENCTGMREQQPKNSYPGDVTRNGTNGPSHLMMCFNLGLVQALTIGGVGTLVGTYIPLVLVQNLEKYYGPSAKPNFGEWMVYAIPTQIVCLVLAWTWLPTFFLNLGQSILLCFSGRSNCLKKKQTEEGGIVDVLRKQYDELGAIKWSEIVVIFIFVVLIVMWLFEDPKFVTGWRSWFKPGRVPWDIVFLAGGGLSITVGIKKSGLDMLVADTLDVLNSLDPWIVLLITTTMGALLTEFLSGAVYMSIILPIVYVTVKTILF</sequence>
<accession>A0ABM0MK93</accession>
<feature type="transmembrane region" description="Helical" evidence="7">
    <location>
        <begin position="378"/>
        <end position="411"/>
    </location>
</feature>
<feature type="region of interest" description="Disordered" evidence="6">
    <location>
        <begin position="120"/>
        <end position="143"/>
    </location>
</feature>
<gene>
    <name evidence="9" type="primary">LOC102804893</name>
</gene>
<feature type="compositionally biased region" description="Polar residues" evidence="6">
    <location>
        <begin position="124"/>
        <end position="134"/>
    </location>
</feature>
<evidence type="ECO:0000256" key="5">
    <source>
        <dbReference type="ARBA" id="ARBA00023136"/>
    </source>
</evidence>
<evidence type="ECO:0000256" key="1">
    <source>
        <dbReference type="ARBA" id="ARBA00004141"/>
    </source>
</evidence>